<feature type="compositionally biased region" description="Basic and acidic residues" evidence="1">
    <location>
        <begin position="462"/>
        <end position="471"/>
    </location>
</feature>
<evidence type="ECO:0000256" key="1">
    <source>
        <dbReference type="SAM" id="MobiDB-lite"/>
    </source>
</evidence>
<dbReference type="InParanoid" id="C3ZKV4"/>
<feature type="compositionally biased region" description="Polar residues" evidence="1">
    <location>
        <begin position="194"/>
        <end position="205"/>
    </location>
</feature>
<gene>
    <name evidence="2" type="ORF">BRAFLDRAFT_125714</name>
</gene>
<name>C3ZKV4_BRAFL</name>
<organism>
    <name type="scientific">Branchiostoma floridae</name>
    <name type="common">Florida lancelet</name>
    <name type="synonym">Amphioxus</name>
    <dbReference type="NCBI Taxonomy" id="7739"/>
    <lineage>
        <taxon>Eukaryota</taxon>
        <taxon>Metazoa</taxon>
        <taxon>Chordata</taxon>
        <taxon>Cephalochordata</taxon>
        <taxon>Leptocardii</taxon>
        <taxon>Amphioxiformes</taxon>
        <taxon>Branchiostomatidae</taxon>
        <taxon>Branchiostoma</taxon>
    </lineage>
</organism>
<dbReference type="AlphaFoldDB" id="C3ZKV4"/>
<evidence type="ECO:0000313" key="2">
    <source>
        <dbReference type="EMBL" id="EEN46855.1"/>
    </source>
</evidence>
<dbReference type="EMBL" id="GG666639">
    <property type="protein sequence ID" value="EEN46855.1"/>
    <property type="molecule type" value="Genomic_DNA"/>
</dbReference>
<feature type="region of interest" description="Disordered" evidence="1">
    <location>
        <begin position="186"/>
        <end position="315"/>
    </location>
</feature>
<feature type="region of interest" description="Disordered" evidence="1">
    <location>
        <begin position="50"/>
        <end position="81"/>
    </location>
</feature>
<reference evidence="2" key="1">
    <citation type="journal article" date="2008" name="Nature">
        <title>The amphioxus genome and the evolution of the chordate karyotype.</title>
        <authorList>
            <consortium name="US DOE Joint Genome Institute (JGI-PGF)"/>
            <person name="Putnam N.H."/>
            <person name="Butts T."/>
            <person name="Ferrier D.E.K."/>
            <person name="Furlong R.F."/>
            <person name="Hellsten U."/>
            <person name="Kawashima T."/>
            <person name="Robinson-Rechavi M."/>
            <person name="Shoguchi E."/>
            <person name="Terry A."/>
            <person name="Yu J.-K."/>
            <person name="Benito-Gutierrez E.L."/>
            <person name="Dubchak I."/>
            <person name="Garcia-Fernandez J."/>
            <person name="Gibson-Brown J.J."/>
            <person name="Grigoriev I.V."/>
            <person name="Horton A.C."/>
            <person name="de Jong P.J."/>
            <person name="Jurka J."/>
            <person name="Kapitonov V.V."/>
            <person name="Kohara Y."/>
            <person name="Kuroki Y."/>
            <person name="Lindquist E."/>
            <person name="Lucas S."/>
            <person name="Osoegawa K."/>
            <person name="Pennacchio L.A."/>
            <person name="Salamov A.A."/>
            <person name="Satou Y."/>
            <person name="Sauka-Spengler T."/>
            <person name="Schmutz J."/>
            <person name="Shin-I T."/>
            <person name="Toyoda A."/>
            <person name="Bronner-Fraser M."/>
            <person name="Fujiyama A."/>
            <person name="Holland L.Z."/>
            <person name="Holland P.W.H."/>
            <person name="Satoh N."/>
            <person name="Rokhsar D.S."/>
        </authorList>
    </citation>
    <scope>NUCLEOTIDE SEQUENCE [LARGE SCALE GENOMIC DNA]</scope>
    <source>
        <strain evidence="2">S238N-H82</strain>
        <tissue evidence="2">Testes</tissue>
    </source>
</reference>
<feature type="compositionally biased region" description="Polar residues" evidence="1">
    <location>
        <begin position="257"/>
        <end position="303"/>
    </location>
</feature>
<feature type="compositionally biased region" description="Low complexity" evidence="1">
    <location>
        <begin position="237"/>
        <end position="256"/>
    </location>
</feature>
<dbReference type="eggNOG" id="ENOG502SCKZ">
    <property type="taxonomic scope" value="Eukaryota"/>
</dbReference>
<accession>C3ZKV4</accession>
<feature type="region of interest" description="Disordered" evidence="1">
    <location>
        <begin position="452"/>
        <end position="480"/>
    </location>
</feature>
<sequence length="604" mass="67560">MTDSMCQSDVVHGFAAHRDRELSDNLLQTEDDLDQLHAWRAKEADAFCGWVPDPRAPQRRPKDNPANKPAPKRLRSTKERRLSQQNLRATYEFRHYRDIGRYIQQYRRDHSCTVAPRDINPHFTSDALVALLRKADPQKPYLIPRTRVQDVPGCSLEPPKLGVLRRAVTGTSRDWHSFSGSSVSHSVTEEALPTSHSPPQLSQQIPARGPERVVSGAGDVTNTAGFGLHFTSLSRPSTGTTESRDSGSSSNSNSKSLPNHGTLTLAFSINGNSNRQQRPPSTSATSSSNRPAKPQYTSIVRSEPSADSKQADAASVSDMSATGVNIMAMDRQFDTWQPYAPLPAVPVPRSRSVPAPSRLPKQIHPRLRYTIEANRRRATPLHLAPLSPRIHPSVAAREMLDPELRVLRGFAPKMAPGGLQDFLEHLENFTWREKLKLLSLQEQRPLGAWFRQRGQQQAKPPDVPREKTPEKNKRRAERNSQRFKCLALDPDNAVMDHWDGDRHQKEKHAQLNQKSLGVVLFKKSLLPERDVRKRLLFNAKGGGWKTYAASSAKPNPVEAYQIPDDISAIPQGVADARDAKRLTEMVSIKTRKEQLKSPGKTTPL</sequence>
<proteinExistence type="predicted"/>
<protein>
    <submittedName>
        <fullName evidence="2">Uncharacterized protein</fullName>
    </submittedName>
</protein>